<comment type="similarity">
    <text evidence="8">Belongs to the two pore domain potassium channel (TC 1.A.1.8) family.</text>
</comment>
<keyword evidence="5 8" id="KW-0406">Ion transport</keyword>
<keyword evidence="7 8" id="KW-0407">Ion channel</keyword>
<organism evidence="11 12">
    <name type="scientific">Penicillium oxalicum (strain 114-2 / CGMCC 5302)</name>
    <name type="common">Penicillium decumbens</name>
    <dbReference type="NCBI Taxonomy" id="933388"/>
    <lineage>
        <taxon>Eukaryota</taxon>
        <taxon>Fungi</taxon>
        <taxon>Dikarya</taxon>
        <taxon>Ascomycota</taxon>
        <taxon>Pezizomycotina</taxon>
        <taxon>Eurotiomycetes</taxon>
        <taxon>Eurotiomycetidae</taxon>
        <taxon>Eurotiales</taxon>
        <taxon>Aspergillaceae</taxon>
        <taxon>Penicillium</taxon>
    </lineage>
</organism>
<dbReference type="EMBL" id="KB644413">
    <property type="protein sequence ID" value="EPS31497.1"/>
    <property type="molecule type" value="Genomic_DNA"/>
</dbReference>
<dbReference type="GO" id="GO:0015271">
    <property type="term" value="F:outward rectifier potassium channel activity"/>
    <property type="evidence" value="ECO:0007669"/>
    <property type="project" value="TreeGrafter"/>
</dbReference>
<dbReference type="Gene3D" id="1.10.287.70">
    <property type="match status" value="2"/>
</dbReference>
<keyword evidence="6 9" id="KW-0472">Membrane</keyword>
<dbReference type="GO" id="GO:0005886">
    <property type="term" value="C:plasma membrane"/>
    <property type="evidence" value="ECO:0007669"/>
    <property type="project" value="TreeGrafter"/>
</dbReference>
<feature type="transmembrane region" description="Helical" evidence="9">
    <location>
        <begin position="25"/>
        <end position="49"/>
    </location>
</feature>
<dbReference type="InterPro" id="IPR013099">
    <property type="entry name" value="K_chnl_dom"/>
</dbReference>
<feature type="domain" description="Potassium channel" evidence="10">
    <location>
        <begin position="187"/>
        <end position="256"/>
    </location>
</feature>
<feature type="transmembrane region" description="Helical" evidence="9">
    <location>
        <begin position="324"/>
        <end position="348"/>
    </location>
</feature>
<dbReference type="SUPFAM" id="SSF81324">
    <property type="entry name" value="Voltage-gated potassium channels"/>
    <property type="match status" value="2"/>
</dbReference>
<dbReference type="HOGENOM" id="CLU_013394_0_0_1"/>
<dbReference type="AlphaFoldDB" id="S8B9M8"/>
<evidence type="ECO:0000313" key="11">
    <source>
        <dbReference type="EMBL" id="EPS31497.1"/>
    </source>
</evidence>
<feature type="transmembrane region" description="Helical" evidence="9">
    <location>
        <begin position="98"/>
        <end position="120"/>
    </location>
</feature>
<dbReference type="Pfam" id="PF07885">
    <property type="entry name" value="Ion_trans_2"/>
    <property type="match status" value="2"/>
</dbReference>
<gene>
    <name evidence="11" type="ORF">PDE_06452</name>
</gene>
<evidence type="ECO:0000313" key="12">
    <source>
        <dbReference type="Proteomes" id="UP000019376"/>
    </source>
</evidence>
<proteinExistence type="inferred from homology"/>
<feature type="transmembrane region" description="Helical" evidence="9">
    <location>
        <begin position="69"/>
        <end position="91"/>
    </location>
</feature>
<feature type="transmembrane region" description="Helical" evidence="9">
    <location>
        <begin position="354"/>
        <end position="372"/>
    </location>
</feature>
<dbReference type="PANTHER" id="PTHR11003:SF291">
    <property type="entry name" value="IP11374P"/>
    <property type="match status" value="1"/>
</dbReference>
<evidence type="ECO:0000259" key="10">
    <source>
        <dbReference type="Pfam" id="PF07885"/>
    </source>
</evidence>
<keyword evidence="12" id="KW-1185">Reference proteome</keyword>
<keyword evidence="3 8" id="KW-0812">Transmembrane</keyword>
<keyword evidence="2 8" id="KW-0813">Transport</keyword>
<dbReference type="GO" id="GO:0030322">
    <property type="term" value="P:stabilization of membrane potential"/>
    <property type="evidence" value="ECO:0007669"/>
    <property type="project" value="TreeGrafter"/>
</dbReference>
<evidence type="ECO:0000256" key="1">
    <source>
        <dbReference type="ARBA" id="ARBA00004141"/>
    </source>
</evidence>
<comment type="subcellular location">
    <subcellularLocation>
        <location evidence="1">Membrane</location>
        <topology evidence="1">Multi-pass membrane protein</topology>
    </subcellularLocation>
</comment>
<dbReference type="GO" id="GO:0022841">
    <property type="term" value="F:potassium ion leak channel activity"/>
    <property type="evidence" value="ECO:0007669"/>
    <property type="project" value="TreeGrafter"/>
</dbReference>
<feature type="transmembrane region" description="Helical" evidence="9">
    <location>
        <begin position="384"/>
        <end position="412"/>
    </location>
</feature>
<reference evidence="11 12" key="1">
    <citation type="journal article" date="2013" name="PLoS ONE">
        <title>Genomic and secretomic analyses reveal unique features of the lignocellulolytic enzyme system of Penicillium decumbens.</title>
        <authorList>
            <person name="Liu G."/>
            <person name="Zhang L."/>
            <person name="Wei X."/>
            <person name="Zou G."/>
            <person name="Qin Y."/>
            <person name="Ma L."/>
            <person name="Li J."/>
            <person name="Zheng H."/>
            <person name="Wang S."/>
            <person name="Wang C."/>
            <person name="Xun L."/>
            <person name="Zhao G.-P."/>
            <person name="Zhou Z."/>
            <person name="Qu Y."/>
        </authorList>
    </citation>
    <scope>NUCLEOTIDE SEQUENCE [LARGE SCALE GENOMIC DNA]</scope>
    <source>
        <strain evidence="12">114-2 / CGMCC 5302</strain>
    </source>
</reference>
<sequence length="607" mass="67999">MMPMPRCSNSRLCIRKSRRSGEATGLLIITGSLCVMALVFNICALASGWLESVSDAGSTLELSTPEWAIALKSISLAFAGASYLFYLLLIAIQSKTPWGYLVTVAGLLIAAAALFSLIGIEIRRHQRVNAPEVWIYTQNFFAAVFAACIYVLASVLLVPHVLSLSYRSQRGKVVQCTSIMFRLNFLAVFLLGGAAIYSRIEGWTLMDSLYFTDYTVLTIGIGNIVPQTHLGRSLLFPYATLGIISLGLVVTAVMSVTDQMRELRLSYVIERVRGGADSKDHNDELPSCKISPCRPSFVRHATQRYQEFLKEQSVRSQFYRRTRWTHLIVFVAAWFILWLVSAVVFRHSEKESNWTYFVALYFTYTSLTTIGYGDYFPTSNFGKVFFIFWSLLAIPILTNLVTLMGAAFHAWLRDCSSWARKRILSFKGSNEHDHELEHYSRLIDQQTQGLVSQASCETGVEKRPANLSSSHRNLRSVQADIGLAQSTPDEPSRSAPGGTSAYRQLILLQEIQDLIGATREDVHEGQESLCCRWSKILPLLQAAGTTDDLGDLVSLFATVKAAKISRRVLGDHKQEREDRNIEILWMISLLVERLSADLRQELAQGIE</sequence>
<feature type="transmembrane region" description="Helical" evidence="9">
    <location>
        <begin position="183"/>
        <end position="200"/>
    </location>
</feature>
<evidence type="ECO:0000256" key="2">
    <source>
        <dbReference type="ARBA" id="ARBA00022448"/>
    </source>
</evidence>
<accession>S8B9M8</accession>
<evidence type="ECO:0000256" key="3">
    <source>
        <dbReference type="ARBA" id="ARBA00022692"/>
    </source>
</evidence>
<dbReference type="OrthoDB" id="297496at2759"/>
<dbReference type="PRINTS" id="PR01333">
    <property type="entry name" value="2POREKCHANEL"/>
</dbReference>
<keyword evidence="4 9" id="KW-1133">Transmembrane helix</keyword>
<dbReference type="PANTHER" id="PTHR11003">
    <property type="entry name" value="POTASSIUM CHANNEL, SUBFAMILY K"/>
    <property type="match status" value="1"/>
</dbReference>
<evidence type="ECO:0000256" key="5">
    <source>
        <dbReference type="ARBA" id="ARBA00023065"/>
    </source>
</evidence>
<evidence type="ECO:0000256" key="9">
    <source>
        <dbReference type="SAM" id="Phobius"/>
    </source>
</evidence>
<protein>
    <recommendedName>
        <fullName evidence="10">Potassium channel domain-containing protein</fullName>
    </recommendedName>
</protein>
<feature type="transmembrane region" description="Helical" evidence="9">
    <location>
        <begin position="235"/>
        <end position="256"/>
    </location>
</feature>
<evidence type="ECO:0000256" key="7">
    <source>
        <dbReference type="ARBA" id="ARBA00023303"/>
    </source>
</evidence>
<evidence type="ECO:0000256" key="8">
    <source>
        <dbReference type="RuleBase" id="RU003857"/>
    </source>
</evidence>
<dbReference type="STRING" id="933388.S8B9M8"/>
<dbReference type="InterPro" id="IPR003280">
    <property type="entry name" value="2pore_dom_K_chnl"/>
</dbReference>
<feature type="transmembrane region" description="Helical" evidence="9">
    <location>
        <begin position="140"/>
        <end position="162"/>
    </location>
</feature>
<feature type="domain" description="Potassium channel" evidence="10">
    <location>
        <begin position="334"/>
        <end position="408"/>
    </location>
</feature>
<evidence type="ECO:0000256" key="6">
    <source>
        <dbReference type="ARBA" id="ARBA00023136"/>
    </source>
</evidence>
<evidence type="ECO:0000256" key="4">
    <source>
        <dbReference type="ARBA" id="ARBA00022989"/>
    </source>
</evidence>
<dbReference type="Proteomes" id="UP000019376">
    <property type="component" value="Unassembled WGS sequence"/>
</dbReference>
<dbReference type="eggNOG" id="KOG1418">
    <property type="taxonomic scope" value="Eukaryota"/>
</dbReference>
<dbReference type="PhylomeDB" id="S8B9M8"/>
<name>S8B9M8_PENO1</name>